<dbReference type="AlphaFoldDB" id="A0A6M1LUB4"/>
<comment type="caution">
    <text evidence="2">The sequence shown here is derived from an EMBL/GenBank/DDBJ whole genome shotgun (WGS) entry which is preliminary data.</text>
</comment>
<evidence type="ECO:0000259" key="1">
    <source>
        <dbReference type="PROSITE" id="PS51819"/>
    </source>
</evidence>
<dbReference type="InterPro" id="IPR004360">
    <property type="entry name" value="Glyas_Fos-R_dOase_dom"/>
</dbReference>
<dbReference type="Pfam" id="PF00903">
    <property type="entry name" value="Glyoxalase"/>
    <property type="match status" value="1"/>
</dbReference>
<proteinExistence type="predicted"/>
<accession>A0A6M1LUB4</accession>
<sequence>MTASPALLRLTAVLVVRDVARAIGFYVEKIGCIECFRVGDPPSYAAVERGALVLNLMPASRAPAALGQAHLHVLVTGLDGLHAEIAGRGVAIEVPPTDFDYGLREFSLRDPDGNRITFGQEV</sequence>
<dbReference type="RefSeq" id="WP_164697963.1">
    <property type="nucleotide sequence ID" value="NZ_JAAIKB010000023.1"/>
</dbReference>
<dbReference type="Gene3D" id="3.10.180.10">
    <property type="entry name" value="2,3-Dihydroxybiphenyl 1,2-Dioxygenase, domain 1"/>
    <property type="match status" value="1"/>
</dbReference>
<dbReference type="PROSITE" id="PS51819">
    <property type="entry name" value="VOC"/>
    <property type="match status" value="1"/>
</dbReference>
<gene>
    <name evidence="2" type="ORF">G3576_28845</name>
</gene>
<organism evidence="2 3">
    <name type="scientific">Falsiroseomonas algicola</name>
    <dbReference type="NCBI Taxonomy" id="2716930"/>
    <lineage>
        <taxon>Bacteria</taxon>
        <taxon>Pseudomonadati</taxon>
        <taxon>Pseudomonadota</taxon>
        <taxon>Alphaproteobacteria</taxon>
        <taxon>Acetobacterales</taxon>
        <taxon>Roseomonadaceae</taxon>
        <taxon>Falsiroseomonas</taxon>
    </lineage>
</organism>
<dbReference type="Proteomes" id="UP000475385">
    <property type="component" value="Unassembled WGS sequence"/>
</dbReference>
<dbReference type="EMBL" id="JAAIKB010000023">
    <property type="protein sequence ID" value="NGM24048.1"/>
    <property type="molecule type" value="Genomic_DNA"/>
</dbReference>
<name>A0A6M1LUB4_9PROT</name>
<evidence type="ECO:0000313" key="3">
    <source>
        <dbReference type="Proteomes" id="UP000475385"/>
    </source>
</evidence>
<reference evidence="2 3" key="1">
    <citation type="submission" date="2020-03" db="EMBL/GenBank/DDBJ databases">
        <title>Roseomonas stagni sp. nov., isolated from pond water in Japan.</title>
        <authorList>
            <person name="Furuhata K."/>
            <person name="Miyamoto H."/>
            <person name="Goto K."/>
        </authorList>
    </citation>
    <scope>NUCLEOTIDE SEQUENCE [LARGE SCALE GENOMIC DNA]</scope>
    <source>
        <strain evidence="2 3">PeD5</strain>
    </source>
</reference>
<keyword evidence="3" id="KW-1185">Reference proteome</keyword>
<dbReference type="SUPFAM" id="SSF54593">
    <property type="entry name" value="Glyoxalase/Bleomycin resistance protein/Dihydroxybiphenyl dioxygenase"/>
    <property type="match status" value="1"/>
</dbReference>
<evidence type="ECO:0000313" key="2">
    <source>
        <dbReference type="EMBL" id="NGM24048.1"/>
    </source>
</evidence>
<dbReference type="InterPro" id="IPR037523">
    <property type="entry name" value="VOC_core"/>
</dbReference>
<protein>
    <submittedName>
        <fullName evidence="2">VOC family protein</fullName>
    </submittedName>
</protein>
<feature type="domain" description="VOC" evidence="1">
    <location>
        <begin position="6"/>
        <end position="121"/>
    </location>
</feature>
<dbReference type="InterPro" id="IPR029068">
    <property type="entry name" value="Glyas_Bleomycin-R_OHBP_Dase"/>
</dbReference>